<dbReference type="Proteomes" id="UP001501410">
    <property type="component" value="Unassembled WGS sequence"/>
</dbReference>
<proteinExistence type="predicted"/>
<dbReference type="EMBL" id="BAABEZ010000004">
    <property type="protein sequence ID" value="GAA4451298.1"/>
    <property type="molecule type" value="Genomic_DNA"/>
</dbReference>
<keyword evidence="1" id="KW-0812">Transmembrane</keyword>
<keyword evidence="1" id="KW-0472">Membrane</keyword>
<sequence length="105" mass="11427">MDIQLLVGLVLYFTGAWGIKNIQNNGMASVMKDPAGRFFAVEHTIGMVLAIAAAHIAHSAAKKALGDQAKFRKVFLFSLISLIIMLAMIPWPSRELVGRALFPGM</sequence>
<evidence type="ECO:0000313" key="2">
    <source>
        <dbReference type="EMBL" id="GAA4451298.1"/>
    </source>
</evidence>
<organism evidence="2 3">
    <name type="scientific">Rurimicrobium arvi</name>
    <dbReference type="NCBI Taxonomy" id="2049916"/>
    <lineage>
        <taxon>Bacteria</taxon>
        <taxon>Pseudomonadati</taxon>
        <taxon>Bacteroidota</taxon>
        <taxon>Chitinophagia</taxon>
        <taxon>Chitinophagales</taxon>
        <taxon>Chitinophagaceae</taxon>
        <taxon>Rurimicrobium</taxon>
    </lineage>
</organism>
<keyword evidence="1" id="KW-1133">Transmembrane helix</keyword>
<keyword evidence="3" id="KW-1185">Reference proteome</keyword>
<name>A0ABP8ML72_9BACT</name>
<evidence type="ECO:0000256" key="1">
    <source>
        <dbReference type="SAM" id="Phobius"/>
    </source>
</evidence>
<evidence type="ECO:0000313" key="3">
    <source>
        <dbReference type="Proteomes" id="UP001501410"/>
    </source>
</evidence>
<comment type="caution">
    <text evidence="2">The sequence shown here is derived from an EMBL/GenBank/DDBJ whole genome shotgun (WGS) entry which is preliminary data.</text>
</comment>
<gene>
    <name evidence="2" type="ORF">GCM10023092_08730</name>
</gene>
<accession>A0ABP8ML72</accession>
<feature type="transmembrane region" description="Helical" evidence="1">
    <location>
        <begin position="34"/>
        <end position="54"/>
    </location>
</feature>
<protein>
    <submittedName>
        <fullName evidence="2">Uncharacterized protein</fullName>
    </submittedName>
</protein>
<reference evidence="3" key="1">
    <citation type="journal article" date="2019" name="Int. J. Syst. Evol. Microbiol.">
        <title>The Global Catalogue of Microorganisms (GCM) 10K type strain sequencing project: providing services to taxonomists for standard genome sequencing and annotation.</title>
        <authorList>
            <consortium name="The Broad Institute Genomics Platform"/>
            <consortium name="The Broad Institute Genome Sequencing Center for Infectious Disease"/>
            <person name="Wu L."/>
            <person name="Ma J."/>
        </authorList>
    </citation>
    <scope>NUCLEOTIDE SEQUENCE [LARGE SCALE GENOMIC DNA]</scope>
    <source>
        <strain evidence="3">JCM 31921</strain>
    </source>
</reference>
<feature type="transmembrane region" description="Helical" evidence="1">
    <location>
        <begin position="74"/>
        <end position="93"/>
    </location>
</feature>